<dbReference type="SUPFAM" id="SSF56719">
    <property type="entry name" value="Type II DNA topoisomerase"/>
    <property type="match status" value="1"/>
</dbReference>
<dbReference type="InterPro" id="IPR002205">
    <property type="entry name" value="Topo_IIA_dom_A"/>
</dbReference>
<dbReference type="EMBL" id="JACRSP010000003">
    <property type="protein sequence ID" value="MBC8536464.1"/>
    <property type="molecule type" value="Genomic_DNA"/>
</dbReference>
<sequence length="839" mass="94919">MSFENQELQNIINVDLEKEMKKSYIDYAMSVIVGRALPDVRDGLKPVHRRILYTMYEDGLTSDKPFRKSATTVGAVLGRYHPHGDAAVYDSLVRMAQDFSLRYPMIDGHGNFGSVDGDPPAAYRYTEARMSRLANEMLADIDKETVDFMPNFDERLKEPVVLPSRFPSLLVNGSSGIAVGMATNIPPHNLREVIDGVICLIDNPEADLEMLMEHIKGPDFPTGGIIMGKSGIRSAYATGRGKLIVRCRAEIEEKDNKFRIVVTELPYQVNKARLIENIADHVKDKRIEGISGLRDESDREGMKIVIELKRDANPQVVLNQLYKFTQMQDTFSIIMLALVDNQTQPRVLNLHQILTHYIKFQEQIIVRRTRYDLKKAEARQHILLGLLTALDHIDEVIHIIRTSYDNAKTRLMETFDLSDIQAGAILDMRLARLQGLEREKIQGEYDELCEKIKYYNEVLGDEQLVLKIVKDELIAIRDRYGDERRTAFEPFVDDIDYEDMIEREDCVITRTHLGYIKRQPVSAYRAQRRGGRGITAMTTREEDFVEELFVASTHSYILFFTDRGQVYRLKCYMIPEAGRTAKGTNIVNLLQLRQDEKISAVIHLDEFEEDKYLTMVTRNGTIKRTALMEYNTARKGGVIGILLEDDDELVGVKLTGEDETLLLATKNGRAIRFKVSDVRRMGRPSHGVRGMELRDGDYVIGICNCREGGRLLTVTENGYGKRTEISEYKVQNRGGKGITNYNLTDKTGLVAGVKVVEDEEDIILISSDGVVIRMAASEIPVYSRVTQGVRVMRLEEGVTVVTLARTDHEEPEEDGGDAPDETPDGQSADTAQAVESAEE</sequence>
<dbReference type="FunFam" id="3.30.1360.40:FF:000002">
    <property type="entry name" value="DNA gyrase subunit A"/>
    <property type="match status" value="1"/>
</dbReference>
<dbReference type="AlphaFoldDB" id="A0A926HU24"/>
<dbReference type="GO" id="GO:0006261">
    <property type="term" value="P:DNA-templated DNA replication"/>
    <property type="evidence" value="ECO:0007669"/>
    <property type="project" value="UniProtKB-UniRule"/>
</dbReference>
<reference evidence="13" key="1">
    <citation type="submission" date="2020-08" db="EMBL/GenBank/DDBJ databases">
        <title>Genome public.</title>
        <authorList>
            <person name="Liu C."/>
            <person name="Sun Q."/>
        </authorList>
    </citation>
    <scope>NUCLEOTIDE SEQUENCE</scope>
    <source>
        <strain evidence="13">BX7</strain>
    </source>
</reference>
<dbReference type="GO" id="GO:0005737">
    <property type="term" value="C:cytoplasm"/>
    <property type="evidence" value="ECO:0007669"/>
    <property type="project" value="UniProtKB-SubCell"/>
</dbReference>
<keyword evidence="6 9" id="KW-0238">DNA-binding</keyword>
<evidence type="ECO:0000313" key="13">
    <source>
        <dbReference type="EMBL" id="MBC8536464.1"/>
    </source>
</evidence>
<dbReference type="InterPro" id="IPR035516">
    <property type="entry name" value="Gyrase/topoIV_suA_C"/>
</dbReference>
<dbReference type="GO" id="GO:0003677">
    <property type="term" value="F:DNA binding"/>
    <property type="evidence" value="ECO:0007669"/>
    <property type="project" value="UniProtKB-UniRule"/>
</dbReference>
<keyword evidence="14" id="KW-1185">Reference proteome</keyword>
<dbReference type="GO" id="GO:0009330">
    <property type="term" value="C:DNA topoisomerase type II (double strand cut, ATP-hydrolyzing) complex"/>
    <property type="evidence" value="ECO:0007669"/>
    <property type="project" value="TreeGrafter"/>
</dbReference>
<accession>A0A926HU24</accession>
<dbReference type="PANTHER" id="PTHR43493:SF5">
    <property type="entry name" value="DNA GYRASE SUBUNIT A, CHLOROPLASTIC_MITOCHONDRIAL"/>
    <property type="match status" value="1"/>
</dbReference>
<comment type="catalytic activity">
    <reaction evidence="1 9 10">
        <text>ATP-dependent breakage, passage and rejoining of double-stranded DNA.</text>
        <dbReference type="EC" id="5.6.2.2"/>
    </reaction>
</comment>
<keyword evidence="3 9" id="KW-0547">Nucleotide-binding</keyword>
<dbReference type="CDD" id="cd00187">
    <property type="entry name" value="TOP4c"/>
    <property type="match status" value="1"/>
</dbReference>
<comment type="caution">
    <text evidence="13">The sequence shown here is derived from an EMBL/GenBank/DDBJ whole genome shotgun (WGS) entry which is preliminary data.</text>
</comment>
<keyword evidence="4 9" id="KW-0067">ATP-binding</keyword>
<evidence type="ECO:0000256" key="8">
    <source>
        <dbReference type="ARBA" id="ARBA00063644"/>
    </source>
</evidence>
<dbReference type="InterPro" id="IPR013757">
    <property type="entry name" value="Topo_IIA_A_a_sf"/>
</dbReference>
<comment type="similarity">
    <text evidence="2 9">Belongs to the type II topoisomerase GyrA/ParC subunit family.</text>
</comment>
<evidence type="ECO:0000256" key="3">
    <source>
        <dbReference type="ARBA" id="ARBA00022741"/>
    </source>
</evidence>
<gene>
    <name evidence="9 13" type="primary">gyrA</name>
    <name evidence="13" type="ORF">H8695_07170</name>
</gene>
<evidence type="ECO:0000256" key="5">
    <source>
        <dbReference type="ARBA" id="ARBA00023029"/>
    </source>
</evidence>
<evidence type="ECO:0000256" key="4">
    <source>
        <dbReference type="ARBA" id="ARBA00022840"/>
    </source>
</evidence>
<dbReference type="InterPro" id="IPR050220">
    <property type="entry name" value="Type_II_DNA_Topoisomerases"/>
</dbReference>
<dbReference type="Gene3D" id="3.30.1360.40">
    <property type="match status" value="1"/>
</dbReference>
<feature type="short sequence motif" description="GyrA-box" evidence="9">
    <location>
        <begin position="527"/>
        <end position="533"/>
    </location>
</feature>
<protein>
    <recommendedName>
        <fullName evidence="9">DNA gyrase subunit A</fullName>
        <ecNumber evidence="9">5.6.2.2</ecNumber>
    </recommendedName>
</protein>
<dbReference type="FunFam" id="2.120.10.90:FF:000005">
    <property type="entry name" value="DNA topoisomerase 4 subunit A"/>
    <property type="match status" value="1"/>
</dbReference>
<comment type="function">
    <text evidence="9">A type II topoisomerase that negatively supercoils closed circular double-stranded (ds) DNA in an ATP-dependent manner to modulate DNA topology and maintain chromosomes in an underwound state. Negative supercoiling favors strand separation, and DNA replication, transcription, recombination and repair, all of which involve strand separation. Also able to catalyze the interconversion of other topological isomers of dsDNA rings, including catenanes and knotted rings. Type II topoisomerases break and join 2 DNA strands simultaneously in an ATP-dependent manner.</text>
</comment>
<dbReference type="GO" id="GO:0006265">
    <property type="term" value="P:DNA topological change"/>
    <property type="evidence" value="ECO:0007669"/>
    <property type="project" value="UniProtKB-UniRule"/>
</dbReference>
<comment type="subunit">
    <text evidence="9">Heterotetramer, composed of two GyrA and two GyrB chains. In the heterotetramer, GyrA contains the active site tyrosine that forms a transient covalent intermediate with DNA, while GyrB binds cofactors and catalyzes ATP hydrolysis.</text>
</comment>
<dbReference type="GO" id="GO:0005524">
    <property type="term" value="F:ATP binding"/>
    <property type="evidence" value="ECO:0007669"/>
    <property type="project" value="UniProtKB-UniRule"/>
</dbReference>
<dbReference type="NCBIfam" id="TIGR01063">
    <property type="entry name" value="gyrA"/>
    <property type="match status" value="1"/>
</dbReference>
<name>A0A926HU24_9FIRM</name>
<dbReference type="NCBIfam" id="NF004044">
    <property type="entry name" value="PRK05561.1"/>
    <property type="match status" value="1"/>
</dbReference>
<dbReference type="FunFam" id="3.90.199.10:FF:000001">
    <property type="entry name" value="DNA gyrase subunit A"/>
    <property type="match status" value="1"/>
</dbReference>
<proteinExistence type="inferred from homology"/>
<keyword evidence="5 9" id="KW-0799">Topoisomerase</keyword>
<dbReference type="InterPro" id="IPR005743">
    <property type="entry name" value="GyrA"/>
</dbReference>
<dbReference type="EC" id="5.6.2.2" evidence="9"/>
<evidence type="ECO:0000313" key="14">
    <source>
        <dbReference type="Proteomes" id="UP000620366"/>
    </source>
</evidence>
<dbReference type="GO" id="GO:0005694">
    <property type="term" value="C:chromosome"/>
    <property type="evidence" value="ECO:0007669"/>
    <property type="project" value="InterPro"/>
</dbReference>
<dbReference type="Pfam" id="PF03989">
    <property type="entry name" value="DNA_gyraseA_C"/>
    <property type="match status" value="6"/>
</dbReference>
<feature type="compositionally biased region" description="Acidic residues" evidence="11">
    <location>
        <begin position="809"/>
        <end position="823"/>
    </location>
</feature>
<feature type="domain" description="Topo IIA-type catalytic" evidence="12">
    <location>
        <begin position="37"/>
        <end position="500"/>
    </location>
</feature>
<evidence type="ECO:0000256" key="7">
    <source>
        <dbReference type="ARBA" id="ARBA00023235"/>
    </source>
</evidence>
<dbReference type="NCBIfam" id="NF004043">
    <property type="entry name" value="PRK05560.1"/>
    <property type="match status" value="1"/>
</dbReference>
<evidence type="ECO:0000256" key="2">
    <source>
        <dbReference type="ARBA" id="ARBA00008263"/>
    </source>
</evidence>
<dbReference type="Pfam" id="PF00521">
    <property type="entry name" value="DNA_topoisoIV"/>
    <property type="match status" value="1"/>
</dbReference>
<dbReference type="PROSITE" id="PS52040">
    <property type="entry name" value="TOPO_IIA"/>
    <property type="match status" value="1"/>
</dbReference>
<comment type="subcellular location">
    <subcellularLocation>
        <location evidence="9">Cytoplasm</location>
    </subcellularLocation>
</comment>
<comment type="miscellaneous">
    <text evidence="9">Few gyrases are as efficient as E.coli at forming negative supercoils. Not all organisms have 2 type II topoisomerases; in organisms with a single type II topoisomerase this enzyme also has to decatenate newly replicated chromosomes.</text>
</comment>
<evidence type="ECO:0000256" key="11">
    <source>
        <dbReference type="SAM" id="MobiDB-lite"/>
    </source>
</evidence>
<dbReference type="SMART" id="SM00434">
    <property type="entry name" value="TOP4c"/>
    <property type="match status" value="1"/>
</dbReference>
<evidence type="ECO:0000256" key="10">
    <source>
        <dbReference type="PROSITE-ProRule" id="PRU01384"/>
    </source>
</evidence>
<feature type="active site" description="O-(5'-phospho-DNA)-tyrosine intermediate" evidence="9 10">
    <location>
        <position position="125"/>
    </location>
</feature>
<comment type="subunit">
    <text evidence="8">Heterotetramer composed of ParC and ParE.</text>
</comment>
<evidence type="ECO:0000259" key="12">
    <source>
        <dbReference type="PROSITE" id="PS52040"/>
    </source>
</evidence>
<dbReference type="InterPro" id="IPR013758">
    <property type="entry name" value="Topo_IIA_A/C_ab"/>
</dbReference>
<keyword evidence="9" id="KW-0963">Cytoplasm</keyword>
<evidence type="ECO:0000256" key="6">
    <source>
        <dbReference type="ARBA" id="ARBA00023125"/>
    </source>
</evidence>
<dbReference type="GO" id="GO:0034335">
    <property type="term" value="F:DNA negative supercoiling activity"/>
    <property type="evidence" value="ECO:0007669"/>
    <property type="project" value="UniProtKB-ARBA"/>
</dbReference>
<feature type="region of interest" description="Disordered" evidence="11">
    <location>
        <begin position="804"/>
        <end position="839"/>
    </location>
</feature>
<dbReference type="PANTHER" id="PTHR43493">
    <property type="entry name" value="DNA GYRASE/TOPOISOMERASE SUBUNIT A"/>
    <property type="match status" value="1"/>
</dbReference>
<dbReference type="Proteomes" id="UP000620366">
    <property type="component" value="Unassembled WGS sequence"/>
</dbReference>
<organism evidence="13 14">
    <name type="scientific">Feifania hominis</name>
    <dbReference type="NCBI Taxonomy" id="2763660"/>
    <lineage>
        <taxon>Bacteria</taxon>
        <taxon>Bacillati</taxon>
        <taxon>Bacillota</taxon>
        <taxon>Clostridia</taxon>
        <taxon>Eubacteriales</taxon>
        <taxon>Feifaniaceae</taxon>
        <taxon>Feifania</taxon>
    </lineage>
</organism>
<dbReference type="Gene3D" id="3.90.199.10">
    <property type="entry name" value="Topoisomerase II, domain 5"/>
    <property type="match status" value="1"/>
</dbReference>
<dbReference type="SUPFAM" id="SSF101904">
    <property type="entry name" value="GyrA/ParC C-terminal domain-like"/>
    <property type="match status" value="1"/>
</dbReference>
<dbReference type="Gene3D" id="1.10.268.10">
    <property type="entry name" value="Topoisomerase, domain 3"/>
    <property type="match status" value="1"/>
</dbReference>
<dbReference type="FunFam" id="1.10.268.10:FF:000001">
    <property type="entry name" value="DNA gyrase subunit A"/>
    <property type="match status" value="1"/>
</dbReference>
<evidence type="ECO:0000256" key="1">
    <source>
        <dbReference type="ARBA" id="ARBA00000185"/>
    </source>
</evidence>
<dbReference type="HAMAP" id="MF_01897">
    <property type="entry name" value="GyrA"/>
    <property type="match status" value="1"/>
</dbReference>
<dbReference type="RefSeq" id="WP_249300308.1">
    <property type="nucleotide sequence ID" value="NZ_JACRSP010000003.1"/>
</dbReference>
<dbReference type="InterPro" id="IPR013760">
    <property type="entry name" value="Topo_IIA-like_dom_sf"/>
</dbReference>
<keyword evidence="7 9" id="KW-0413">Isomerase</keyword>
<evidence type="ECO:0000256" key="9">
    <source>
        <dbReference type="HAMAP-Rule" id="MF_01897"/>
    </source>
</evidence>
<dbReference type="Gene3D" id="2.120.10.90">
    <property type="entry name" value="DNA gyrase/topoisomerase IV, subunit A, C-terminal"/>
    <property type="match status" value="1"/>
</dbReference>
<dbReference type="InterPro" id="IPR006691">
    <property type="entry name" value="GyrA/parC_rep"/>
</dbReference>